<reference evidence="1" key="1">
    <citation type="submission" date="2014-09" db="EMBL/GenBank/DDBJ databases">
        <authorList>
            <person name="Magalhaes I.L.F."/>
            <person name="Oliveira U."/>
            <person name="Santos F.R."/>
            <person name="Vidigal T.H.D.A."/>
            <person name="Brescovit A.D."/>
            <person name="Santos A.J."/>
        </authorList>
    </citation>
    <scope>NUCLEOTIDE SEQUENCE</scope>
    <source>
        <tissue evidence="1">Shoot tissue taken approximately 20 cm above the soil surface</tissue>
    </source>
</reference>
<organism evidence="1">
    <name type="scientific">Arundo donax</name>
    <name type="common">Giant reed</name>
    <name type="synonym">Donax arundinaceus</name>
    <dbReference type="NCBI Taxonomy" id="35708"/>
    <lineage>
        <taxon>Eukaryota</taxon>
        <taxon>Viridiplantae</taxon>
        <taxon>Streptophyta</taxon>
        <taxon>Embryophyta</taxon>
        <taxon>Tracheophyta</taxon>
        <taxon>Spermatophyta</taxon>
        <taxon>Magnoliopsida</taxon>
        <taxon>Liliopsida</taxon>
        <taxon>Poales</taxon>
        <taxon>Poaceae</taxon>
        <taxon>PACMAD clade</taxon>
        <taxon>Arundinoideae</taxon>
        <taxon>Arundineae</taxon>
        <taxon>Arundo</taxon>
    </lineage>
</organism>
<dbReference type="EMBL" id="GBRH01283088">
    <property type="protein sequence ID" value="JAD14807.1"/>
    <property type="molecule type" value="Transcribed_RNA"/>
</dbReference>
<dbReference type="AlphaFoldDB" id="A0A0A8XSV9"/>
<proteinExistence type="predicted"/>
<reference evidence="1" key="2">
    <citation type="journal article" date="2015" name="Data Brief">
        <title>Shoot transcriptome of the giant reed, Arundo donax.</title>
        <authorList>
            <person name="Barrero R.A."/>
            <person name="Guerrero F.D."/>
            <person name="Moolhuijzen P."/>
            <person name="Goolsby J.A."/>
            <person name="Tidwell J."/>
            <person name="Bellgard S.E."/>
            <person name="Bellgard M.I."/>
        </authorList>
    </citation>
    <scope>NUCLEOTIDE SEQUENCE</scope>
    <source>
        <tissue evidence="1">Shoot tissue taken approximately 20 cm above the soil surface</tissue>
    </source>
</reference>
<protein>
    <submittedName>
        <fullName evidence="1">Uncharacterized protein</fullName>
    </submittedName>
</protein>
<sequence>MLLKEVLLVGAQWWCKMTNQMGLMPQKLLI</sequence>
<evidence type="ECO:0000313" key="1">
    <source>
        <dbReference type="EMBL" id="JAD14807.1"/>
    </source>
</evidence>
<name>A0A0A8XSV9_ARUDO</name>
<accession>A0A0A8XSV9</accession>